<comment type="caution">
    <text evidence="5">The sequence shown here is derived from an EMBL/GenBank/DDBJ whole genome shotgun (WGS) entry which is preliminary data.</text>
</comment>
<reference evidence="5" key="1">
    <citation type="journal article" date="2014" name="Front. Microbiol.">
        <title>High frequency of phylogenetically diverse reductive dehalogenase-homologous genes in deep subseafloor sedimentary metagenomes.</title>
        <authorList>
            <person name="Kawai M."/>
            <person name="Futagami T."/>
            <person name="Toyoda A."/>
            <person name="Takaki Y."/>
            <person name="Nishi S."/>
            <person name="Hori S."/>
            <person name="Arai W."/>
            <person name="Tsubouchi T."/>
            <person name="Morono Y."/>
            <person name="Uchiyama I."/>
            <person name="Ito T."/>
            <person name="Fujiyama A."/>
            <person name="Inagaki F."/>
            <person name="Takami H."/>
        </authorList>
    </citation>
    <scope>NUCLEOTIDE SEQUENCE</scope>
    <source>
        <strain evidence="5">Expedition CK06-06</strain>
    </source>
</reference>
<evidence type="ECO:0000313" key="5">
    <source>
        <dbReference type="EMBL" id="GAH67267.1"/>
    </source>
</evidence>
<feature type="non-terminal residue" evidence="5">
    <location>
        <position position="1"/>
    </location>
</feature>
<keyword evidence="1" id="KW-0813">Transport</keyword>
<keyword evidence="3" id="KW-0067">ATP-binding</keyword>
<dbReference type="GO" id="GO:0005524">
    <property type="term" value="F:ATP binding"/>
    <property type="evidence" value="ECO:0007669"/>
    <property type="project" value="UniProtKB-KW"/>
</dbReference>
<evidence type="ECO:0000256" key="2">
    <source>
        <dbReference type="ARBA" id="ARBA00022741"/>
    </source>
</evidence>
<dbReference type="Pfam" id="PF13732">
    <property type="entry name" value="DrrA1-3_C"/>
    <property type="match status" value="1"/>
</dbReference>
<proteinExistence type="predicted"/>
<keyword evidence="2" id="KW-0547">Nucleotide-binding</keyword>
<protein>
    <recommendedName>
        <fullName evidence="4">Daunorubicin resistance ATP-binding protein DrrA1/2-like C-terminal domain-containing protein</fullName>
    </recommendedName>
</protein>
<accession>X1HCY5</accession>
<dbReference type="InterPro" id="IPR025302">
    <property type="entry name" value="DrrA1/2-like_C"/>
</dbReference>
<sequence>LPGVIESKDKGKYMELLLDGHTPPQEVLSVLINKGVIVDQFEVSTPSLNEIFIQVVKEE</sequence>
<evidence type="ECO:0000259" key="4">
    <source>
        <dbReference type="Pfam" id="PF13732"/>
    </source>
</evidence>
<dbReference type="EMBL" id="BARU01026825">
    <property type="protein sequence ID" value="GAH67267.1"/>
    <property type="molecule type" value="Genomic_DNA"/>
</dbReference>
<evidence type="ECO:0000256" key="1">
    <source>
        <dbReference type="ARBA" id="ARBA00022448"/>
    </source>
</evidence>
<evidence type="ECO:0000256" key="3">
    <source>
        <dbReference type="ARBA" id="ARBA00022840"/>
    </source>
</evidence>
<feature type="domain" description="Daunorubicin resistance ATP-binding protein DrrA1/2-like C-terminal" evidence="4">
    <location>
        <begin position="2"/>
        <end position="56"/>
    </location>
</feature>
<organism evidence="5">
    <name type="scientific">marine sediment metagenome</name>
    <dbReference type="NCBI Taxonomy" id="412755"/>
    <lineage>
        <taxon>unclassified sequences</taxon>
        <taxon>metagenomes</taxon>
        <taxon>ecological metagenomes</taxon>
    </lineage>
</organism>
<dbReference type="AlphaFoldDB" id="X1HCY5"/>
<name>X1HCY5_9ZZZZ</name>
<gene>
    <name evidence="5" type="ORF">S03H2_43047</name>
</gene>